<protein>
    <submittedName>
        <fullName evidence="1">GD24913</fullName>
    </submittedName>
</protein>
<proteinExistence type="predicted"/>
<dbReference type="HOGENOM" id="CLU_2239373_0_0_1"/>
<keyword evidence="2" id="KW-1185">Reference proteome</keyword>
<dbReference type="EMBL" id="CM000362">
    <property type="protein sequence ID" value="EDX08628.1"/>
    <property type="molecule type" value="Genomic_DNA"/>
</dbReference>
<gene>
    <name evidence="1" type="primary">Dsim\GD24913</name>
    <name evidence="1" type="ORF">Dsim_GD24913</name>
</gene>
<dbReference type="Proteomes" id="UP000000304">
    <property type="component" value="Chromosome 2R"/>
</dbReference>
<dbReference type="AlphaFoldDB" id="B4QCL2"/>
<sequence length="112" mass="11481">MSRDGKGSSGGRSCGTSSILRISVQSAFGGVAECSTASGLQLQLQRAAKCDFATDTNYTEAAATSVAAEFLLIRSSWRASSSLSAHPVGGNLCRQLIAPPPPQDAVSYSGIL</sequence>
<evidence type="ECO:0000313" key="1">
    <source>
        <dbReference type="EMBL" id="EDX08628.1"/>
    </source>
</evidence>
<evidence type="ECO:0000313" key="2">
    <source>
        <dbReference type="Proteomes" id="UP000000304"/>
    </source>
</evidence>
<reference evidence="1 2" key="1">
    <citation type="journal article" date="2007" name="Nature">
        <title>Evolution of genes and genomes on the Drosophila phylogeny.</title>
        <authorList>
            <consortium name="Drosophila 12 Genomes Consortium"/>
            <person name="Clark A.G."/>
            <person name="Eisen M.B."/>
            <person name="Smith D.R."/>
            <person name="Bergman C.M."/>
            <person name="Oliver B."/>
            <person name="Markow T.A."/>
            <person name="Kaufman T.C."/>
            <person name="Kellis M."/>
            <person name="Gelbart W."/>
            <person name="Iyer V.N."/>
            <person name="Pollard D.A."/>
            <person name="Sackton T.B."/>
            <person name="Larracuente A.M."/>
            <person name="Singh N.D."/>
            <person name="Abad J.P."/>
            <person name="Abt D.N."/>
            <person name="Adryan B."/>
            <person name="Aguade M."/>
            <person name="Akashi H."/>
            <person name="Anderson W.W."/>
            <person name="Aquadro C.F."/>
            <person name="Ardell D.H."/>
            <person name="Arguello R."/>
            <person name="Artieri C.G."/>
            <person name="Barbash D.A."/>
            <person name="Barker D."/>
            <person name="Barsanti P."/>
            <person name="Batterham P."/>
            <person name="Batzoglou S."/>
            <person name="Begun D."/>
            <person name="Bhutkar A."/>
            <person name="Blanco E."/>
            <person name="Bosak S.A."/>
            <person name="Bradley R.K."/>
            <person name="Brand A.D."/>
            <person name="Brent M.R."/>
            <person name="Brooks A.N."/>
            <person name="Brown R.H."/>
            <person name="Butlin R.K."/>
            <person name="Caggese C."/>
            <person name="Calvi B.R."/>
            <person name="Bernardo de Carvalho A."/>
            <person name="Caspi A."/>
            <person name="Castrezana S."/>
            <person name="Celniker S.E."/>
            <person name="Chang J.L."/>
            <person name="Chapple C."/>
            <person name="Chatterji S."/>
            <person name="Chinwalla A."/>
            <person name="Civetta A."/>
            <person name="Clifton S.W."/>
            <person name="Comeron J.M."/>
            <person name="Costello J.C."/>
            <person name="Coyne J.A."/>
            <person name="Daub J."/>
            <person name="David R.G."/>
            <person name="Delcher A.L."/>
            <person name="Delehaunty K."/>
            <person name="Do C.B."/>
            <person name="Ebling H."/>
            <person name="Edwards K."/>
            <person name="Eickbush T."/>
            <person name="Evans J.D."/>
            <person name="Filipski A."/>
            <person name="Findeiss S."/>
            <person name="Freyhult E."/>
            <person name="Fulton L."/>
            <person name="Fulton R."/>
            <person name="Garcia A.C."/>
            <person name="Gardiner A."/>
            <person name="Garfield D.A."/>
            <person name="Garvin B.E."/>
            <person name="Gibson G."/>
            <person name="Gilbert D."/>
            <person name="Gnerre S."/>
            <person name="Godfrey J."/>
            <person name="Good R."/>
            <person name="Gotea V."/>
            <person name="Gravely B."/>
            <person name="Greenberg A.J."/>
            <person name="Griffiths-Jones S."/>
            <person name="Gross S."/>
            <person name="Guigo R."/>
            <person name="Gustafson E.A."/>
            <person name="Haerty W."/>
            <person name="Hahn M.W."/>
            <person name="Halligan D.L."/>
            <person name="Halpern A.L."/>
            <person name="Halter G.M."/>
            <person name="Han M.V."/>
            <person name="Heger A."/>
            <person name="Hillier L."/>
            <person name="Hinrichs A.S."/>
            <person name="Holmes I."/>
            <person name="Hoskins R.A."/>
            <person name="Hubisz M.J."/>
            <person name="Hultmark D."/>
            <person name="Huntley M.A."/>
            <person name="Jaffe D.B."/>
            <person name="Jagadeeshan S."/>
            <person name="Jeck W.R."/>
            <person name="Johnson J."/>
            <person name="Jones C.D."/>
            <person name="Jordan W.C."/>
            <person name="Karpen G.H."/>
            <person name="Kataoka E."/>
            <person name="Keightley P.D."/>
            <person name="Kheradpour P."/>
            <person name="Kirkness E.F."/>
            <person name="Koerich L.B."/>
            <person name="Kristiansen K."/>
            <person name="Kudrna D."/>
            <person name="Kulathinal R.J."/>
            <person name="Kumar S."/>
            <person name="Kwok R."/>
            <person name="Lander E."/>
            <person name="Langley C.H."/>
            <person name="Lapoint R."/>
            <person name="Lazzaro B.P."/>
            <person name="Lee S.J."/>
            <person name="Levesque L."/>
            <person name="Li R."/>
            <person name="Lin C.F."/>
            <person name="Lin M.F."/>
            <person name="Lindblad-Toh K."/>
            <person name="Llopart A."/>
            <person name="Long M."/>
            <person name="Low L."/>
            <person name="Lozovsky E."/>
            <person name="Lu J."/>
            <person name="Luo M."/>
            <person name="Machado C.A."/>
            <person name="Makalowski W."/>
            <person name="Marzo M."/>
            <person name="Matsuda M."/>
            <person name="Matzkin L."/>
            <person name="McAllister B."/>
            <person name="McBride C.S."/>
            <person name="McKernan B."/>
            <person name="McKernan K."/>
            <person name="Mendez-Lago M."/>
            <person name="Minx P."/>
            <person name="Mollenhauer M.U."/>
            <person name="Montooth K."/>
            <person name="Mount S.M."/>
            <person name="Mu X."/>
            <person name="Myers E."/>
            <person name="Negre B."/>
            <person name="Newfeld S."/>
            <person name="Nielsen R."/>
            <person name="Noor M.A."/>
            <person name="O'Grady P."/>
            <person name="Pachter L."/>
            <person name="Papaceit M."/>
            <person name="Parisi M.J."/>
            <person name="Parisi M."/>
            <person name="Parts L."/>
            <person name="Pedersen J.S."/>
            <person name="Pesole G."/>
            <person name="Phillippy A.M."/>
            <person name="Ponting C.P."/>
            <person name="Pop M."/>
            <person name="Porcelli D."/>
            <person name="Powell J.R."/>
            <person name="Prohaska S."/>
            <person name="Pruitt K."/>
            <person name="Puig M."/>
            <person name="Quesneville H."/>
            <person name="Ram K.R."/>
            <person name="Rand D."/>
            <person name="Rasmussen M.D."/>
            <person name="Reed L.K."/>
            <person name="Reenan R."/>
            <person name="Reily A."/>
            <person name="Remington K.A."/>
            <person name="Rieger T.T."/>
            <person name="Ritchie M.G."/>
            <person name="Robin C."/>
            <person name="Rogers Y.H."/>
            <person name="Rohde C."/>
            <person name="Rozas J."/>
            <person name="Rubenfield M.J."/>
            <person name="Ruiz A."/>
            <person name="Russo S."/>
            <person name="Salzberg S.L."/>
            <person name="Sanchez-Gracia A."/>
            <person name="Saranga D.J."/>
            <person name="Sato H."/>
            <person name="Schaeffer S.W."/>
            <person name="Schatz M.C."/>
            <person name="Schlenke T."/>
            <person name="Schwartz R."/>
            <person name="Segarra C."/>
            <person name="Singh R.S."/>
            <person name="Sirot L."/>
            <person name="Sirota M."/>
            <person name="Sisneros N.B."/>
            <person name="Smith C.D."/>
            <person name="Smith T.F."/>
            <person name="Spieth J."/>
            <person name="Stage D.E."/>
            <person name="Stark A."/>
            <person name="Stephan W."/>
            <person name="Strausberg R.L."/>
            <person name="Strempel S."/>
            <person name="Sturgill D."/>
            <person name="Sutton G."/>
            <person name="Sutton G.G."/>
            <person name="Tao W."/>
            <person name="Teichmann S."/>
            <person name="Tobari Y.N."/>
            <person name="Tomimura Y."/>
            <person name="Tsolas J.M."/>
            <person name="Valente V.L."/>
            <person name="Venter E."/>
            <person name="Venter J.C."/>
            <person name="Vicario S."/>
            <person name="Vieira F.G."/>
            <person name="Vilella A.J."/>
            <person name="Villasante A."/>
            <person name="Walenz B."/>
            <person name="Wang J."/>
            <person name="Wasserman M."/>
            <person name="Watts T."/>
            <person name="Wilson D."/>
            <person name="Wilson R.K."/>
            <person name="Wing R.A."/>
            <person name="Wolfner M.F."/>
            <person name="Wong A."/>
            <person name="Wong G.K."/>
            <person name="Wu C.I."/>
            <person name="Wu G."/>
            <person name="Yamamoto D."/>
            <person name="Yang H.P."/>
            <person name="Yang S.P."/>
            <person name="Yorke J.A."/>
            <person name="Yoshida K."/>
            <person name="Zdobnov E."/>
            <person name="Zhang P."/>
            <person name="Zhang Y."/>
            <person name="Zimin A.V."/>
            <person name="Baldwin J."/>
            <person name="Abdouelleil A."/>
            <person name="Abdulkadir J."/>
            <person name="Abebe A."/>
            <person name="Abera B."/>
            <person name="Abreu J."/>
            <person name="Acer S.C."/>
            <person name="Aftuck L."/>
            <person name="Alexander A."/>
            <person name="An P."/>
            <person name="Anderson E."/>
            <person name="Anderson S."/>
            <person name="Arachi H."/>
            <person name="Azer M."/>
            <person name="Bachantsang P."/>
            <person name="Barry A."/>
            <person name="Bayul T."/>
            <person name="Berlin A."/>
            <person name="Bessette D."/>
            <person name="Bloom T."/>
            <person name="Blye J."/>
            <person name="Boguslavskiy L."/>
            <person name="Bonnet C."/>
            <person name="Boukhgalter B."/>
            <person name="Bourzgui I."/>
            <person name="Brown A."/>
            <person name="Cahill P."/>
            <person name="Channer S."/>
            <person name="Cheshatsang Y."/>
            <person name="Chuda L."/>
            <person name="Citroen M."/>
            <person name="Collymore A."/>
            <person name="Cooke P."/>
            <person name="Costello M."/>
            <person name="D'Aco K."/>
            <person name="Daza R."/>
            <person name="De Haan G."/>
            <person name="DeGray S."/>
            <person name="DeMaso C."/>
            <person name="Dhargay N."/>
            <person name="Dooley K."/>
            <person name="Dooley E."/>
            <person name="Doricent M."/>
            <person name="Dorje P."/>
            <person name="Dorjee K."/>
            <person name="Dupes A."/>
            <person name="Elong R."/>
            <person name="Falk J."/>
            <person name="Farina A."/>
            <person name="Faro S."/>
            <person name="Ferguson D."/>
            <person name="Fisher S."/>
            <person name="Foley C.D."/>
            <person name="Franke A."/>
            <person name="Friedrich D."/>
            <person name="Gadbois L."/>
            <person name="Gearin G."/>
            <person name="Gearin C.R."/>
            <person name="Giannoukos G."/>
            <person name="Goode T."/>
            <person name="Graham J."/>
            <person name="Grandbois E."/>
            <person name="Grewal S."/>
            <person name="Gyaltsen K."/>
            <person name="Hafez N."/>
            <person name="Hagos B."/>
            <person name="Hall J."/>
            <person name="Henson C."/>
            <person name="Hollinger A."/>
            <person name="Honan T."/>
            <person name="Huard M.D."/>
            <person name="Hughes L."/>
            <person name="Hurhula B."/>
            <person name="Husby M.E."/>
            <person name="Kamat A."/>
            <person name="Kanga B."/>
            <person name="Kashin S."/>
            <person name="Khazanovich D."/>
            <person name="Kisner P."/>
            <person name="Lance K."/>
            <person name="Lara M."/>
            <person name="Lee W."/>
            <person name="Lennon N."/>
            <person name="Letendre F."/>
            <person name="LeVine R."/>
            <person name="Lipovsky A."/>
            <person name="Liu X."/>
            <person name="Liu J."/>
            <person name="Liu S."/>
            <person name="Lokyitsang T."/>
            <person name="Lokyitsang Y."/>
            <person name="Lubonja R."/>
            <person name="Lui A."/>
            <person name="MacDonald P."/>
            <person name="Magnisalis V."/>
            <person name="Maru K."/>
            <person name="Matthews C."/>
            <person name="McCusker W."/>
            <person name="McDonough S."/>
            <person name="Mehta T."/>
            <person name="Meldrim J."/>
            <person name="Meneus L."/>
            <person name="Mihai O."/>
            <person name="Mihalev A."/>
            <person name="Mihova T."/>
            <person name="Mittelman R."/>
            <person name="Mlenga V."/>
            <person name="Montmayeur A."/>
            <person name="Mulrain L."/>
            <person name="Navidi A."/>
            <person name="Naylor J."/>
            <person name="Negash T."/>
            <person name="Nguyen T."/>
            <person name="Nguyen N."/>
            <person name="Nicol R."/>
            <person name="Norbu C."/>
            <person name="Norbu N."/>
            <person name="Novod N."/>
            <person name="O'Neill B."/>
            <person name="Osman S."/>
            <person name="Markiewicz E."/>
            <person name="Oyono O.L."/>
            <person name="Patti C."/>
            <person name="Phunkhang P."/>
            <person name="Pierre F."/>
            <person name="Priest M."/>
            <person name="Raghuraman S."/>
            <person name="Rege F."/>
            <person name="Reyes R."/>
            <person name="Rise C."/>
            <person name="Rogov P."/>
            <person name="Ross K."/>
            <person name="Ryan E."/>
            <person name="Settipalli S."/>
            <person name="Shea T."/>
            <person name="Sherpa N."/>
            <person name="Shi L."/>
            <person name="Shih D."/>
            <person name="Sparrow T."/>
            <person name="Spaulding J."/>
            <person name="Stalker J."/>
            <person name="Stange-Thomann N."/>
            <person name="Stavropoulos S."/>
            <person name="Stone C."/>
            <person name="Strader C."/>
            <person name="Tesfaye S."/>
            <person name="Thomson T."/>
            <person name="Thoulutsang Y."/>
            <person name="Thoulutsang D."/>
            <person name="Topham K."/>
            <person name="Topping I."/>
            <person name="Tsamla T."/>
            <person name="Vassiliev H."/>
            <person name="Vo A."/>
            <person name="Wangchuk T."/>
            <person name="Wangdi T."/>
            <person name="Weiand M."/>
            <person name="Wilkinson J."/>
            <person name="Wilson A."/>
            <person name="Yadav S."/>
            <person name="Young G."/>
            <person name="Yu Q."/>
            <person name="Zembek L."/>
            <person name="Zhong D."/>
            <person name="Zimmer A."/>
            <person name="Zwirko Z."/>
            <person name="Jaffe D.B."/>
            <person name="Alvarez P."/>
            <person name="Brockman W."/>
            <person name="Butler J."/>
            <person name="Chin C."/>
            <person name="Gnerre S."/>
            <person name="Grabherr M."/>
            <person name="Kleber M."/>
            <person name="Mauceli E."/>
            <person name="MacCallum I."/>
        </authorList>
    </citation>
    <scope>NUCLEOTIDE SEQUENCE [LARGE SCALE GENOMIC DNA]</scope>
    <source>
        <strain evidence="2">white501</strain>
    </source>
</reference>
<organism evidence="1 2">
    <name type="scientific">Drosophila simulans</name>
    <name type="common">Fruit fly</name>
    <dbReference type="NCBI Taxonomy" id="7240"/>
    <lineage>
        <taxon>Eukaryota</taxon>
        <taxon>Metazoa</taxon>
        <taxon>Ecdysozoa</taxon>
        <taxon>Arthropoda</taxon>
        <taxon>Hexapoda</taxon>
        <taxon>Insecta</taxon>
        <taxon>Pterygota</taxon>
        <taxon>Neoptera</taxon>
        <taxon>Endopterygota</taxon>
        <taxon>Diptera</taxon>
        <taxon>Brachycera</taxon>
        <taxon>Muscomorpha</taxon>
        <taxon>Ephydroidea</taxon>
        <taxon>Drosophilidae</taxon>
        <taxon>Drosophila</taxon>
        <taxon>Sophophora</taxon>
    </lineage>
</organism>
<accession>B4QCL2</accession>
<name>B4QCL2_DROSI</name>